<dbReference type="AlphaFoldDB" id="A0A0R0LQN7"/>
<gene>
    <name evidence="1" type="ORF">M153_25710000387</name>
</gene>
<dbReference type="EMBL" id="LGUB01001531">
    <property type="protein sequence ID" value="KRH91782.1"/>
    <property type="molecule type" value="Genomic_DNA"/>
</dbReference>
<reference evidence="1 2" key="1">
    <citation type="submission" date="2015-07" db="EMBL/GenBank/DDBJ databases">
        <title>The genome of Pseudoloma neurophilia, a relevant intracellular parasite of the zebrafish.</title>
        <authorList>
            <person name="Ndikumana S."/>
            <person name="Pelin A."/>
            <person name="Sanders J."/>
            <person name="Corradi N."/>
        </authorList>
    </citation>
    <scope>NUCLEOTIDE SEQUENCE [LARGE SCALE GENOMIC DNA]</scope>
    <source>
        <strain evidence="1 2">MK1</strain>
    </source>
</reference>
<evidence type="ECO:0000313" key="2">
    <source>
        <dbReference type="Proteomes" id="UP000051530"/>
    </source>
</evidence>
<protein>
    <submittedName>
        <fullName evidence="1">Uncharacterized protein</fullName>
    </submittedName>
</protein>
<accession>A0A0R0LQN7</accession>
<comment type="caution">
    <text evidence="1">The sequence shown here is derived from an EMBL/GenBank/DDBJ whole genome shotgun (WGS) entry which is preliminary data.</text>
</comment>
<sequence>MNKDDLIDSLFNLSIGSEESENFIRCIITINDKSVQLGSFAKHELVFNHLINLLCLKRKLNKLNLCDNSGVRVQLDNELMEKVVLSKEYLMTKKKEDLKFLIPFLNDFEKNTGENYEKLEKNHENILEE</sequence>
<feature type="non-terminal residue" evidence="1">
    <location>
        <position position="129"/>
    </location>
</feature>
<dbReference type="VEuPathDB" id="MicrosporidiaDB:M153_25710000387"/>
<dbReference type="Proteomes" id="UP000051530">
    <property type="component" value="Unassembled WGS sequence"/>
</dbReference>
<name>A0A0R0LQN7_9MICR</name>
<evidence type="ECO:0000313" key="1">
    <source>
        <dbReference type="EMBL" id="KRH91782.1"/>
    </source>
</evidence>
<proteinExistence type="predicted"/>
<organism evidence="1 2">
    <name type="scientific">Pseudoloma neurophilia</name>
    <dbReference type="NCBI Taxonomy" id="146866"/>
    <lineage>
        <taxon>Eukaryota</taxon>
        <taxon>Fungi</taxon>
        <taxon>Fungi incertae sedis</taxon>
        <taxon>Microsporidia</taxon>
        <taxon>Pseudoloma</taxon>
    </lineage>
</organism>
<keyword evidence="2" id="KW-1185">Reference proteome</keyword>
<dbReference type="Gene3D" id="3.90.226.10">
    <property type="entry name" value="2-enoyl-CoA Hydratase, Chain A, domain 1"/>
    <property type="match status" value="1"/>
</dbReference>